<dbReference type="KEGG" id="daa:AKL17_1158"/>
<organism evidence="1 2">
    <name type="scientific">Frigidibacter mobilis</name>
    <dbReference type="NCBI Taxonomy" id="1335048"/>
    <lineage>
        <taxon>Bacteria</taxon>
        <taxon>Pseudomonadati</taxon>
        <taxon>Pseudomonadota</taxon>
        <taxon>Alphaproteobacteria</taxon>
        <taxon>Rhodobacterales</taxon>
        <taxon>Paracoccaceae</taxon>
        <taxon>Frigidibacter</taxon>
    </lineage>
</organism>
<evidence type="ECO:0008006" key="3">
    <source>
        <dbReference type="Google" id="ProtNLM"/>
    </source>
</evidence>
<dbReference type="Proteomes" id="UP000076128">
    <property type="component" value="Chromosome"/>
</dbReference>
<proteinExistence type="predicted"/>
<sequence length="462" mass="49249">MPSVSTISAIRFGTGLRPRKAGLAPARLDAAALLGELAAPDPMPARFPVLTRAEAETMAGQVRPGRRAAEEGAAKGDPAPELAYRALLQELRFASFRGAQLTLARAVDAQIGFRERLLQFWTDHFTARPRGPDMGPMAQVFAEEAIRPHLAGRFADMLKAADTHPLMLVYLDQTVSVGPNSQAGRKGGGLNENLAREMLELHTLGVGGSYGQADVRQLALLLTGLFWTYRAGWAFDPTRAEPGAETVLGESYGGAVPADVSEIHAALEDLALHPDTGRHLAWKLAVHFTSDDPDAGMVEDMAAAYARGGGALMPVYAAMLDHPAAWETFGAKTRQPQDFLVAALRSLGVSGAQVAQLAPGAVNNHLLGPLRRMGQPFAGPPGPDGWPEAASSWITPQGLAARIDWAMTAPRHWTRPLPDPRHLLRAALDDAAGERLVWAVGRAETAAEGAGLVLASPDFNRR</sequence>
<dbReference type="AlphaFoldDB" id="A0A159Z2S7"/>
<gene>
    <name evidence="1" type="ORF">AKL17_1158</name>
</gene>
<accession>A0A159Z2S7</accession>
<dbReference type="InterPro" id="IPR014917">
    <property type="entry name" value="DUF1800"/>
</dbReference>
<reference evidence="1 2" key="1">
    <citation type="submission" date="2015-09" db="EMBL/GenBank/DDBJ databases">
        <title>Complete genome sequence of Defluviimonas alba cai42t isolated from an oilfield in Xinjiang.</title>
        <authorList>
            <person name="Geng S."/>
            <person name="Pan X."/>
            <person name="Wu X."/>
        </authorList>
    </citation>
    <scope>NUCLEOTIDE SEQUENCE [LARGE SCALE GENOMIC DNA]</scope>
    <source>
        <strain evidence="2">cai42</strain>
    </source>
</reference>
<dbReference type="EMBL" id="CP012661">
    <property type="protein sequence ID" value="AMY68414.1"/>
    <property type="molecule type" value="Genomic_DNA"/>
</dbReference>
<name>A0A159Z2S7_9RHOB</name>
<dbReference type="STRING" id="1335048.AKL17_1158"/>
<dbReference type="PATRIC" id="fig|1335048.3.peg.1197"/>
<dbReference type="OrthoDB" id="9772295at2"/>
<dbReference type="Pfam" id="PF08811">
    <property type="entry name" value="DUF1800"/>
    <property type="match status" value="1"/>
</dbReference>
<keyword evidence="2" id="KW-1185">Reference proteome</keyword>
<evidence type="ECO:0000313" key="2">
    <source>
        <dbReference type="Proteomes" id="UP000076128"/>
    </source>
</evidence>
<evidence type="ECO:0000313" key="1">
    <source>
        <dbReference type="EMBL" id="AMY68414.1"/>
    </source>
</evidence>
<protein>
    <recommendedName>
        <fullName evidence="3">DUF1800 domain-containing protein</fullName>
    </recommendedName>
</protein>
<dbReference type="RefSeq" id="WP_066811468.1">
    <property type="nucleotide sequence ID" value="NZ_CP012661.1"/>
</dbReference>